<evidence type="ECO:0000313" key="3">
    <source>
        <dbReference type="EMBL" id="GAQ83179.1"/>
    </source>
</evidence>
<keyword evidence="4" id="KW-1185">Reference proteome</keyword>
<feature type="region of interest" description="Disordered" evidence="1">
    <location>
        <begin position="405"/>
        <end position="739"/>
    </location>
</feature>
<dbReference type="GO" id="GO:0006260">
    <property type="term" value="P:DNA replication"/>
    <property type="evidence" value="ECO:0007669"/>
    <property type="project" value="InterPro"/>
</dbReference>
<feature type="compositionally biased region" description="Basic and acidic residues" evidence="1">
    <location>
        <begin position="918"/>
        <end position="929"/>
    </location>
</feature>
<feature type="compositionally biased region" description="Low complexity" evidence="1">
    <location>
        <begin position="794"/>
        <end position="806"/>
    </location>
</feature>
<feature type="compositionally biased region" description="Acidic residues" evidence="1">
    <location>
        <begin position="619"/>
        <end position="629"/>
    </location>
</feature>
<feature type="region of interest" description="Disordered" evidence="1">
    <location>
        <begin position="237"/>
        <end position="283"/>
    </location>
</feature>
<name>A0A1Y1I158_KLENI</name>
<feature type="compositionally biased region" description="Basic and acidic residues" evidence="1">
    <location>
        <begin position="630"/>
        <end position="644"/>
    </location>
</feature>
<protein>
    <recommendedName>
        <fullName evidence="2">Replication origin-binding protein domain-containing protein</fullName>
    </recommendedName>
</protein>
<feature type="domain" description="Replication origin-binding protein" evidence="2">
    <location>
        <begin position="1351"/>
        <end position="1512"/>
    </location>
</feature>
<evidence type="ECO:0000259" key="2">
    <source>
        <dbReference type="Pfam" id="PF02399"/>
    </source>
</evidence>
<accession>A0A1Y1I158</accession>
<gene>
    <name evidence="3" type="ORF">KFL_001380210</name>
</gene>
<feature type="region of interest" description="Disordered" evidence="1">
    <location>
        <begin position="771"/>
        <end position="945"/>
    </location>
</feature>
<dbReference type="Proteomes" id="UP000054558">
    <property type="component" value="Unassembled WGS sequence"/>
</dbReference>
<dbReference type="GO" id="GO:0003688">
    <property type="term" value="F:DNA replication origin binding"/>
    <property type="evidence" value="ECO:0007669"/>
    <property type="project" value="InterPro"/>
</dbReference>
<dbReference type="Pfam" id="PF02399">
    <property type="entry name" value="Herpes_ori_bp"/>
    <property type="match status" value="1"/>
</dbReference>
<sequence>MVCNLVSNAIGFSWNMARTRPPGRTKSDHWVRQAARHACPADDRDCITISAEKQEALIAAVNTRGEAEPTLCHRRRQEFEGVQAACGSSPFRPEGEPMLGHAQVASKRPSLEDPSLDACAAQGVSPTHSPQAALDNSQDDAFSFSTIRALVRAALTGSPNDSKRGQRVFRKHAGTVCRRAREEAGPAGLLWSRAAWEGSLHAAKTGLEWLAETSEVVLLDGFKEVLAATKRAHLEGLEQPASASSRPRHAAREKTAGMARSPAGNPRKRAAQRSARSLGKPADQDDLHTLQCNKCGATAEFALRGSKEGGQVKYFCAEHGGSNGCFRVDRDRAAWAQNQADLRKLRAEVARLGKELRQMGGGSPAPEHTCSQSACHEPWQSEPYWDTSPKPRCLLVKLLMIGGVESNPGPASDEMSPDRASPAAPGGPIPEDDVSAARAAPQLPSLEDLIAEALEEAREKDGAGDGGERLLKSTDKASRRRSRRIDDDPEEEGPQSLQRRRVVFLEDDDEEDGGEVPTAPPPSTAEGREAEPTQPPASAAGGSGMVGGQKRSSDWRSPMVNSRAGAKPRSGAPREAGSEPFQLDAAHGQAPNPTAAGEEAEELTPAGTLEAEPTPADRLEEEPVPPDEEDRGRPVERSAEERAAQRMSTSVGPGAHKGKHAAKKKRKKKAQPAANVDREAAAEAVASHRRTLESLTRVAGVATVSAAGQGAGQPPRHQTDMRDFAPLPPTTPTPLVTAAPIPNVGELHIRVQEKWAADAAAAQAERLKVYGRQRPLGQHTRPVGNEQPVADQAPSEPLSNPNQSPQSPQPTQPLAPSDQPSACAIEEPSAADDQPNSPGQFPTEPSSQPSSQPSAPDAPLSLPALEDEPGAPDQPGLPVDQPTIGGGMRDGRPGGASDQPGPALGEPVAAGLEQPSTGDERPAADKPDPPDQPNQPDQSEAEEMGPCDARWCSKLVAALEHMQANGHKIAVAKDVHAAGAKSFSSFKDLESLVAYRKQLGSRAFLNEVILDEACWRIYFDFDYKGAAEDPDDFSRRLASFHQVRDQFLSSVLHVSPAAASFQSSEAHGPIPSGSGFKYSVHEVLRGYHLKGLEARRAFGKAFESFLNDPPDDLKVSVELLRKDGGSDYLWDASVYSKNRCFRMLHSSKLGDPFRSLVPSEGSSPKLADHLVCLYSEEELLISTELDDAGLLNPWASPQTAAPAAPVPTSRQGAFRERALDIDEASTSRGLEEGLSEQEERILLGRYQEDHPGAEVDRVVQERPGLFFVHFRAPEPTCCIAGRRHSSLGNQNPYLIYKRNEPRVARYQCFANSCRGECRVLPLDMQTIFGWTEDYEDNMRMQPYPVFGLERVQKRTILVSAKKGVGKSKAFIKWLIEMVKKNPELSFILIGANISLSRKYYQDLVDAGIEGVVLYQEAPPGKIEAARVVCCINSIHRVRAGMDIVGMDEMDMVLTNLNSEVMSKRKQVLSCLEADVASARVVIGMDANIDCARVMEYLFMVRPDAALYTIRNTGLYPASRRATIRIFPPESSMLACVDTAARDVLDRVARGVKVVSPSTTKRYVKHLEHFFLEENKPSKSDRQGIFLHADKKSKEDEDFFRRAMADPDKYLEADCVAFSPKLGPGVSKERAYAEETVAFALNSLHGPTVETLLQQHARFRTVTDSTIYYKQIVSPVVDLPKTTEHVFLAIERDDKQLAKMLGDVASLDFLEGSRAVCDRSSASCVLYANNILAKVESYIQYIPKLKADLERQGFQVSIEYIEPQVKGAPPSEIPPGFDEGDNLISDEAWREKYVITSGAYVELVEKDEDPREDLDERQKVQKYLYEMIRFYKVDPRRVDHAFYGLYCADSEDVKATKQQYVNYLIFRGNRFDDLAMGLDTALLKADREGVTQEYVKEVRKPENRVLFAVRVLASLQGCNEPELDHEAERWEVSEERVQAAYVKYIGVSEQRRKTIFNMYNFVQQTKRASKSKNGKESKHWGQKRNAVLNVLFAGLGIRMEERGRKSNGIYRSPHVLTPGPWKEVHSRYGVLPERQFDRSEEVCMIVPR</sequence>
<reference evidence="3 4" key="1">
    <citation type="journal article" date="2014" name="Nat. Commun.">
        <title>Klebsormidium flaccidum genome reveals primary factors for plant terrestrial adaptation.</title>
        <authorList>
            <person name="Hori K."/>
            <person name="Maruyama F."/>
            <person name="Fujisawa T."/>
            <person name="Togashi T."/>
            <person name="Yamamoto N."/>
            <person name="Seo M."/>
            <person name="Sato S."/>
            <person name="Yamada T."/>
            <person name="Mori H."/>
            <person name="Tajima N."/>
            <person name="Moriyama T."/>
            <person name="Ikeuchi M."/>
            <person name="Watanabe M."/>
            <person name="Wada H."/>
            <person name="Kobayashi K."/>
            <person name="Saito M."/>
            <person name="Masuda T."/>
            <person name="Sasaki-Sekimoto Y."/>
            <person name="Mashiguchi K."/>
            <person name="Awai K."/>
            <person name="Shimojima M."/>
            <person name="Masuda S."/>
            <person name="Iwai M."/>
            <person name="Nobusawa T."/>
            <person name="Narise T."/>
            <person name="Kondo S."/>
            <person name="Saito H."/>
            <person name="Sato R."/>
            <person name="Murakawa M."/>
            <person name="Ihara Y."/>
            <person name="Oshima-Yamada Y."/>
            <person name="Ohtaka K."/>
            <person name="Satoh M."/>
            <person name="Sonobe K."/>
            <person name="Ishii M."/>
            <person name="Ohtani R."/>
            <person name="Kanamori-Sato M."/>
            <person name="Honoki R."/>
            <person name="Miyazaki D."/>
            <person name="Mochizuki H."/>
            <person name="Umetsu J."/>
            <person name="Higashi K."/>
            <person name="Shibata D."/>
            <person name="Kamiya Y."/>
            <person name="Sato N."/>
            <person name="Nakamura Y."/>
            <person name="Tabata S."/>
            <person name="Ida S."/>
            <person name="Kurokawa K."/>
            <person name="Ohta H."/>
        </authorList>
    </citation>
    <scope>NUCLEOTIDE SEQUENCE [LARGE SCALE GENOMIC DNA]</scope>
    <source>
        <strain evidence="3 4">NIES-2285</strain>
    </source>
</reference>
<organism evidence="3 4">
    <name type="scientific">Klebsormidium nitens</name>
    <name type="common">Green alga</name>
    <name type="synonym">Ulothrix nitens</name>
    <dbReference type="NCBI Taxonomy" id="105231"/>
    <lineage>
        <taxon>Eukaryota</taxon>
        <taxon>Viridiplantae</taxon>
        <taxon>Streptophyta</taxon>
        <taxon>Klebsormidiophyceae</taxon>
        <taxon>Klebsormidiales</taxon>
        <taxon>Klebsormidiaceae</taxon>
        <taxon>Klebsormidium</taxon>
    </lineage>
</organism>
<dbReference type="GO" id="GO:0005524">
    <property type="term" value="F:ATP binding"/>
    <property type="evidence" value="ECO:0007669"/>
    <property type="project" value="InterPro"/>
</dbReference>
<dbReference type="InterPro" id="IPR003450">
    <property type="entry name" value="Replication_origin-bd"/>
</dbReference>
<feature type="compositionally biased region" description="Basic and acidic residues" evidence="1">
    <location>
        <begin position="455"/>
        <end position="477"/>
    </location>
</feature>
<feature type="compositionally biased region" description="Basic residues" evidence="1">
    <location>
        <begin position="656"/>
        <end position="670"/>
    </location>
</feature>
<evidence type="ECO:0000256" key="1">
    <source>
        <dbReference type="SAM" id="MobiDB-lite"/>
    </source>
</evidence>
<proteinExistence type="predicted"/>
<evidence type="ECO:0000313" key="4">
    <source>
        <dbReference type="Proteomes" id="UP000054558"/>
    </source>
</evidence>
<feature type="compositionally biased region" description="Low complexity" evidence="1">
    <location>
        <begin position="844"/>
        <end position="864"/>
    </location>
</feature>
<dbReference type="EMBL" id="DF237087">
    <property type="protein sequence ID" value="GAQ83179.1"/>
    <property type="molecule type" value="Genomic_DNA"/>
</dbReference>
<feature type="compositionally biased region" description="Acidic residues" evidence="1">
    <location>
        <begin position="505"/>
        <end position="514"/>
    </location>
</feature>